<evidence type="ECO:0000256" key="1">
    <source>
        <dbReference type="SAM" id="MobiDB-lite"/>
    </source>
</evidence>
<evidence type="ECO:0000313" key="2">
    <source>
        <dbReference type="EMBL" id="CAA9478305.1"/>
    </source>
</evidence>
<feature type="non-terminal residue" evidence="2">
    <location>
        <position position="135"/>
    </location>
</feature>
<gene>
    <name evidence="2" type="ORF">AVDCRST_MAG65-1293</name>
</gene>
<name>A0A6J4RQ67_9ACTN</name>
<protein>
    <submittedName>
        <fullName evidence="2">Uncharacterized protein</fullName>
    </submittedName>
</protein>
<accession>A0A6J4RQ67</accession>
<dbReference type="EMBL" id="CADCVL010000214">
    <property type="protein sequence ID" value="CAA9478305.1"/>
    <property type="molecule type" value="Genomic_DNA"/>
</dbReference>
<sequence length="135" mass="14267">MGDGFEFASARDLNDDEYQGANTNVPYPSARPYPNPLDGKDAGTDFDGDSLTLAEEHGLWRFALTGRTSAAATAINEAALLNRFALLDALAYSDGEQYSIRERCPSAANPAACGPRDGGRRVPALAAAGYAKHAD</sequence>
<organism evidence="2">
    <name type="scientific">uncultured Solirubrobacteraceae bacterium</name>
    <dbReference type="NCBI Taxonomy" id="1162706"/>
    <lineage>
        <taxon>Bacteria</taxon>
        <taxon>Bacillati</taxon>
        <taxon>Actinomycetota</taxon>
        <taxon>Thermoleophilia</taxon>
        <taxon>Solirubrobacterales</taxon>
        <taxon>Solirubrobacteraceae</taxon>
        <taxon>environmental samples</taxon>
    </lineage>
</organism>
<feature type="region of interest" description="Disordered" evidence="1">
    <location>
        <begin position="1"/>
        <end position="48"/>
    </location>
</feature>
<reference evidence="2" key="1">
    <citation type="submission" date="2020-02" db="EMBL/GenBank/DDBJ databases">
        <authorList>
            <person name="Meier V. D."/>
        </authorList>
    </citation>
    <scope>NUCLEOTIDE SEQUENCE</scope>
    <source>
        <strain evidence="2">AVDCRST_MAG65</strain>
    </source>
</reference>
<dbReference type="AlphaFoldDB" id="A0A6J4RQ67"/>
<proteinExistence type="predicted"/>